<dbReference type="PANTHER" id="PTHR30258">
    <property type="entry name" value="TYPE II SECRETION SYSTEM PROTEIN GSPE-RELATED"/>
    <property type="match status" value="1"/>
</dbReference>
<evidence type="ECO:0000256" key="1">
    <source>
        <dbReference type="ARBA" id="ARBA00006611"/>
    </source>
</evidence>
<dbReference type="GO" id="GO:0005524">
    <property type="term" value="F:ATP binding"/>
    <property type="evidence" value="ECO:0007669"/>
    <property type="project" value="UniProtKB-KW"/>
</dbReference>
<reference evidence="5" key="1">
    <citation type="journal article" date="2021" name="PeerJ">
        <title>Extensive microbial diversity within the chicken gut microbiome revealed by metagenomics and culture.</title>
        <authorList>
            <person name="Gilroy R."/>
            <person name="Ravi A."/>
            <person name="Getino M."/>
            <person name="Pursley I."/>
            <person name="Horton D.L."/>
            <person name="Alikhan N.F."/>
            <person name="Baker D."/>
            <person name="Gharbi K."/>
            <person name="Hall N."/>
            <person name="Watson M."/>
            <person name="Adriaenssens E.M."/>
            <person name="Foster-Nyarko E."/>
            <person name="Jarju S."/>
            <person name="Secka A."/>
            <person name="Antonio M."/>
            <person name="Oren A."/>
            <person name="Chaudhuri R.R."/>
            <person name="La Ragione R."/>
            <person name="Hildebrand F."/>
            <person name="Pallen M.J."/>
        </authorList>
    </citation>
    <scope>NUCLEOTIDE SEQUENCE</scope>
    <source>
        <strain evidence="5">CHK186-16707</strain>
    </source>
</reference>
<name>A0A9D2KMS5_9BACT</name>
<sequence>MSDLPKNLRGRVAVIGGVLHVSEEQRGSMELDNLVAKLRRQNVLKLEWHKPDEFGRLFTQAYGDVSRDDNEIKKYAVELIARAHLEEASDIHITWYGPYAHVDFRIMGMLKHYETLHGDMAFRVIACIYQTLGTQTGATFTAGLRQDGRIANRDFLPDGVFSVRIHTEPIQCASAPDGQGVFMALRLLFDGAHARGSLESRLTALGFTPDQIAIVASMTERTGLNIISGPTGHGKTTFLSNVMVAMAEKWPERNHMSMEDPPEYPLDGVKQIMVSAVEILTDEERDAAYTAAIAGALRSDMDTGMVGEIRYRSAAQAAINAALTGHAIWTTVHATNALAIIPRFVEMGINLKSLCNPNVLSGLSYQRLIPKLCPECKRPLRENISTLPQPTFRRLTRLLDPAALDGVYVRGNGCDACRHRGVIGQTVAAEVIAMDWQLLQYLREDQAGQAYTYWLNDMHGLTHVAHALKLISEGMVDPYNAEERLGVNLDFDSTNNLRAS</sequence>
<protein>
    <submittedName>
        <fullName evidence="5">Flp pilus assembly complex ATPase component TadA</fullName>
    </submittedName>
</protein>
<evidence type="ECO:0000259" key="4">
    <source>
        <dbReference type="Pfam" id="PF00437"/>
    </source>
</evidence>
<dbReference type="EMBL" id="DXAN01000026">
    <property type="protein sequence ID" value="HJA09197.1"/>
    <property type="molecule type" value="Genomic_DNA"/>
</dbReference>
<organism evidence="5 6">
    <name type="scientific">Candidatus Mailhella merdigallinarum</name>
    <dbReference type="NCBI Taxonomy" id="2838658"/>
    <lineage>
        <taxon>Bacteria</taxon>
        <taxon>Pseudomonadati</taxon>
        <taxon>Thermodesulfobacteriota</taxon>
        <taxon>Desulfovibrionia</taxon>
        <taxon>Desulfovibrionales</taxon>
        <taxon>Desulfovibrionaceae</taxon>
        <taxon>Mailhella</taxon>
    </lineage>
</organism>
<evidence type="ECO:0000256" key="3">
    <source>
        <dbReference type="ARBA" id="ARBA00022840"/>
    </source>
</evidence>
<dbReference type="Pfam" id="PF00437">
    <property type="entry name" value="T2SSE"/>
    <property type="match status" value="1"/>
</dbReference>
<gene>
    <name evidence="5" type="primary">tadA</name>
    <name evidence="5" type="ORF">H9962_08430</name>
</gene>
<reference evidence="5" key="2">
    <citation type="submission" date="2021-04" db="EMBL/GenBank/DDBJ databases">
        <authorList>
            <person name="Gilroy R."/>
        </authorList>
    </citation>
    <scope>NUCLEOTIDE SEQUENCE</scope>
    <source>
        <strain evidence="5">CHK186-16707</strain>
    </source>
</reference>
<dbReference type="GO" id="GO:0005886">
    <property type="term" value="C:plasma membrane"/>
    <property type="evidence" value="ECO:0007669"/>
    <property type="project" value="TreeGrafter"/>
</dbReference>
<keyword evidence="2" id="KW-0547">Nucleotide-binding</keyword>
<accession>A0A9D2KMS5</accession>
<dbReference type="InterPro" id="IPR001482">
    <property type="entry name" value="T2SS/T4SS_dom"/>
</dbReference>
<evidence type="ECO:0000256" key="2">
    <source>
        <dbReference type="ARBA" id="ARBA00022741"/>
    </source>
</evidence>
<dbReference type="Gene3D" id="3.40.50.300">
    <property type="entry name" value="P-loop containing nucleotide triphosphate hydrolases"/>
    <property type="match status" value="1"/>
</dbReference>
<dbReference type="InterPro" id="IPR027417">
    <property type="entry name" value="P-loop_NTPase"/>
</dbReference>
<proteinExistence type="inferred from homology"/>
<feature type="domain" description="Bacterial type II secretion system protein E" evidence="4">
    <location>
        <begin position="67"/>
        <end position="474"/>
    </location>
</feature>
<dbReference type="SUPFAM" id="SSF52540">
    <property type="entry name" value="P-loop containing nucleoside triphosphate hydrolases"/>
    <property type="match status" value="1"/>
</dbReference>
<dbReference type="PANTHER" id="PTHR30258:SF1">
    <property type="entry name" value="PROTEIN TRANSPORT PROTEIN HOFB HOMOLOG"/>
    <property type="match status" value="1"/>
</dbReference>
<comment type="similarity">
    <text evidence="1">Belongs to the GSP E family.</text>
</comment>
<dbReference type="GO" id="GO:0016887">
    <property type="term" value="F:ATP hydrolysis activity"/>
    <property type="evidence" value="ECO:0007669"/>
    <property type="project" value="TreeGrafter"/>
</dbReference>
<comment type="caution">
    <text evidence="5">The sequence shown here is derived from an EMBL/GenBank/DDBJ whole genome shotgun (WGS) entry which is preliminary data.</text>
</comment>
<keyword evidence="3" id="KW-0067">ATP-binding</keyword>
<evidence type="ECO:0000313" key="5">
    <source>
        <dbReference type="EMBL" id="HJA09197.1"/>
    </source>
</evidence>
<dbReference type="Gene3D" id="3.30.450.90">
    <property type="match status" value="1"/>
</dbReference>
<dbReference type="Proteomes" id="UP000824225">
    <property type="component" value="Unassembled WGS sequence"/>
</dbReference>
<dbReference type="AlphaFoldDB" id="A0A9D2KMS5"/>
<evidence type="ECO:0000313" key="6">
    <source>
        <dbReference type="Proteomes" id="UP000824225"/>
    </source>
</evidence>